<feature type="transmembrane region" description="Helical" evidence="1">
    <location>
        <begin position="15"/>
        <end position="35"/>
    </location>
</feature>
<comment type="caution">
    <text evidence="2">The sequence shown here is derived from an EMBL/GenBank/DDBJ whole genome shotgun (WGS) entry which is preliminary data.</text>
</comment>
<evidence type="ECO:0000313" key="3">
    <source>
        <dbReference type="Proteomes" id="UP000283077"/>
    </source>
</evidence>
<accession>A0A437QLW8</accession>
<sequence length="218" mass="25037">MFSFLRKYLILPQRFRSLLAELAVVFIGVFAAFLLSDYQQQQTKTLQQIEIVKAVRADLTAYIDNGTAANSGFIDFFSNINTGMQHQIAKGELTQIPGIIIGDYWYLEALHPMITSGKLNDIQLDLYRDLARFNTLHQNFIQMIADFNRYQLDVIYPHLAQVPQPYFLAPDHRLSPAYLPLQTYSNNLQNFAEISVQHATALIKAIDRHYPQLAEPEQ</sequence>
<evidence type="ECO:0000256" key="1">
    <source>
        <dbReference type="SAM" id="Phobius"/>
    </source>
</evidence>
<organism evidence="2 3">
    <name type="scientific">Rheinheimera riviphila</name>
    <dbReference type="NCBI Taxonomy" id="1834037"/>
    <lineage>
        <taxon>Bacteria</taxon>
        <taxon>Pseudomonadati</taxon>
        <taxon>Pseudomonadota</taxon>
        <taxon>Gammaproteobacteria</taxon>
        <taxon>Chromatiales</taxon>
        <taxon>Chromatiaceae</taxon>
        <taxon>Rheinheimera</taxon>
    </lineage>
</organism>
<protein>
    <submittedName>
        <fullName evidence="2">Uncharacterized protein</fullName>
    </submittedName>
</protein>
<keyword evidence="1" id="KW-1133">Transmembrane helix</keyword>
<reference evidence="2 3" key="1">
    <citation type="submission" date="2019-01" db="EMBL/GenBank/DDBJ databases">
        <authorList>
            <person name="Chen W.-M."/>
        </authorList>
    </citation>
    <scope>NUCLEOTIDE SEQUENCE [LARGE SCALE GENOMIC DNA]</scope>
    <source>
        <strain evidence="2 3">KYPC3</strain>
    </source>
</reference>
<keyword evidence="3" id="KW-1185">Reference proteome</keyword>
<dbReference type="EMBL" id="SACS01000015">
    <property type="protein sequence ID" value="RVU35449.1"/>
    <property type="molecule type" value="Genomic_DNA"/>
</dbReference>
<name>A0A437QLW8_9GAMM</name>
<gene>
    <name evidence="2" type="ORF">EOE67_13820</name>
</gene>
<keyword evidence="1" id="KW-0472">Membrane</keyword>
<dbReference type="RefSeq" id="WP_127699923.1">
    <property type="nucleotide sequence ID" value="NZ_SACS01000015.1"/>
</dbReference>
<keyword evidence="1" id="KW-0812">Transmembrane</keyword>
<dbReference type="Proteomes" id="UP000283077">
    <property type="component" value="Unassembled WGS sequence"/>
</dbReference>
<dbReference type="OrthoDB" id="1434340at2"/>
<evidence type="ECO:0000313" key="2">
    <source>
        <dbReference type="EMBL" id="RVU35449.1"/>
    </source>
</evidence>
<proteinExistence type="predicted"/>
<dbReference type="AlphaFoldDB" id="A0A437QLW8"/>